<evidence type="ECO:0000313" key="1">
    <source>
        <dbReference type="EMBL" id="RDB36961.1"/>
    </source>
</evidence>
<keyword evidence="2" id="KW-1185">Reference proteome</keyword>
<gene>
    <name evidence="1" type="ORF">DCC88_02390</name>
</gene>
<proteinExistence type="predicted"/>
<accession>A0A369KQS6</accession>
<dbReference type="SUPFAM" id="SSF52172">
    <property type="entry name" value="CheY-like"/>
    <property type="match status" value="1"/>
</dbReference>
<sequence length="140" mass="16880">MTNIAIIDDEEFYLSLLKSSLEYNCNVFVYKDPDEFIDENINNFNKFDFIIVDIVYESRNIMSIGFSKLLRKNNFNKEIILYSNYKQNTMTLENHHFYDLFLEKSRGYSIDEIKTKLTKNRIHWKRRFQKLGIEPIIGNQ</sequence>
<organism evidence="1 2">
    <name type="scientific">Spirobacillus cienkowskii</name>
    <dbReference type="NCBI Taxonomy" id="495820"/>
    <lineage>
        <taxon>Bacteria</taxon>
        <taxon>Pseudomonadati</taxon>
        <taxon>Bdellovibrionota</taxon>
        <taxon>Oligoflexia</taxon>
        <taxon>Silvanigrellales</taxon>
        <taxon>Spirobacillus</taxon>
    </lineage>
</organism>
<dbReference type="Proteomes" id="UP000253934">
    <property type="component" value="Unassembled WGS sequence"/>
</dbReference>
<reference evidence="1" key="1">
    <citation type="submission" date="2018-04" db="EMBL/GenBank/DDBJ databases">
        <title>Draft genome sequence of the Candidatus Spirobacillus cienkowskii, a pathogen of freshwater Daphnia species, reconstructed from hemolymph metagenomic reads.</title>
        <authorList>
            <person name="Bresciani L."/>
            <person name="Lemos L.N."/>
            <person name="Wale N."/>
            <person name="Lin J.Y."/>
            <person name="Fernandes G.R."/>
            <person name="Duffy M.A."/>
            <person name="Rodrigues J.M."/>
        </authorList>
    </citation>
    <scope>NUCLEOTIDE SEQUENCE [LARGE SCALE GENOMIC DNA]</scope>
    <source>
        <strain evidence="1">Binning01</strain>
    </source>
</reference>
<dbReference type="InterPro" id="IPR011006">
    <property type="entry name" value="CheY-like_superfamily"/>
</dbReference>
<comment type="caution">
    <text evidence="1">The sequence shown here is derived from an EMBL/GenBank/DDBJ whole genome shotgun (WGS) entry which is preliminary data.</text>
</comment>
<dbReference type="EMBL" id="QOVW01000015">
    <property type="protein sequence ID" value="RDB36961.1"/>
    <property type="molecule type" value="Genomic_DNA"/>
</dbReference>
<protein>
    <submittedName>
        <fullName evidence="1">Response regulator</fullName>
    </submittedName>
</protein>
<evidence type="ECO:0000313" key="2">
    <source>
        <dbReference type="Proteomes" id="UP000253934"/>
    </source>
</evidence>
<dbReference type="Gene3D" id="3.40.50.2300">
    <property type="match status" value="1"/>
</dbReference>
<dbReference type="AlphaFoldDB" id="A0A369KQS6"/>
<name>A0A369KQS6_9BACT</name>